<dbReference type="NCBIfam" id="TIGR02474">
    <property type="entry name" value="pec_lyase"/>
    <property type="match status" value="1"/>
</dbReference>
<keyword evidence="2" id="KW-0732">Signal</keyword>
<dbReference type="GO" id="GO:0016829">
    <property type="term" value="F:lyase activity"/>
    <property type="evidence" value="ECO:0007669"/>
    <property type="project" value="UniProtKB-KW"/>
</dbReference>
<dbReference type="AlphaFoldDB" id="A0A7W9C8H3"/>
<name>A0A7W9C8H3_9CAUL</name>
<evidence type="ECO:0000313" key="3">
    <source>
        <dbReference type="EMBL" id="MBB5740914.1"/>
    </source>
</evidence>
<dbReference type="Pfam" id="PF09492">
    <property type="entry name" value="Pec_lyase"/>
    <property type="match status" value="1"/>
</dbReference>
<keyword evidence="4" id="KW-1185">Reference proteome</keyword>
<feature type="compositionally biased region" description="Pro residues" evidence="1">
    <location>
        <begin position="80"/>
        <end position="89"/>
    </location>
</feature>
<dbReference type="RefSeq" id="WP_224764340.1">
    <property type="nucleotide sequence ID" value="NZ_CAJFZW010000016.1"/>
</dbReference>
<sequence>MSSVFTRSFTALGALTLAAMAGAPAEAEVLRLNTPAVGLTIDRIGALPDGERGAWVEYLARSQAQHLADRAALAAELPPGATPPPPPQAVGPSQYNMPLDRPSDWYGSAQARRIADAIVSFQTPAGGRSKNQDRTIARLPGQRFSNDAETMEQNPANFDAPADRFWTFVGTLDNEATWTEMRFLAKVAAHAPGAQGDAWRASIERGVRYLLNAQYPNGGWPQIWPLEGGFHDSITFNDNAVANAAMLLRDVSQGREGFDFVSNDLKSRAGEATHKAVEVILAAQVRQGDRLLGWPQQVEPMRLVPTSARNYEPRSIASGETTDILIFLMREPNPSAEVKAAVRGAAAWLEAVRVYDKSFEMTDQGRKLIEKPGAGPIWSRNYDLVTGRPIFGDKDQTIHDDVNEISIGRRNGYSWWITSPQRALDLYAVWSAENG</sequence>
<protein>
    <submittedName>
        <fullName evidence="3">PelA/Pel-15E family pectate lyase</fullName>
    </submittedName>
</protein>
<keyword evidence="3" id="KW-0456">Lyase</keyword>
<organism evidence="3 4">
    <name type="scientific">Brevundimonas aurantiaca</name>
    <dbReference type="NCBI Taxonomy" id="74316"/>
    <lineage>
        <taxon>Bacteria</taxon>
        <taxon>Pseudomonadati</taxon>
        <taxon>Pseudomonadota</taxon>
        <taxon>Alphaproteobacteria</taxon>
        <taxon>Caulobacterales</taxon>
        <taxon>Caulobacteraceae</taxon>
        <taxon>Brevundimonas</taxon>
    </lineage>
</organism>
<reference evidence="3 4" key="1">
    <citation type="submission" date="2020-08" db="EMBL/GenBank/DDBJ databases">
        <title>Genomic Encyclopedia of Type Strains, Phase IV (KMG-IV): sequencing the most valuable type-strain genomes for metagenomic binning, comparative biology and taxonomic classification.</title>
        <authorList>
            <person name="Goeker M."/>
        </authorList>
    </citation>
    <scope>NUCLEOTIDE SEQUENCE [LARGE SCALE GENOMIC DNA]</scope>
    <source>
        <strain evidence="3 4">DSM 4731</strain>
    </source>
</reference>
<dbReference type="EMBL" id="JACHOQ010000008">
    <property type="protein sequence ID" value="MBB5740914.1"/>
    <property type="molecule type" value="Genomic_DNA"/>
</dbReference>
<feature type="signal peptide" evidence="2">
    <location>
        <begin position="1"/>
        <end position="27"/>
    </location>
</feature>
<accession>A0A7W9C8H3</accession>
<dbReference type="Gene3D" id="1.50.10.20">
    <property type="match status" value="1"/>
</dbReference>
<comment type="caution">
    <text evidence="3">The sequence shown here is derived from an EMBL/GenBank/DDBJ whole genome shotgun (WGS) entry which is preliminary data.</text>
</comment>
<feature type="chain" id="PRO_5030525635" evidence="2">
    <location>
        <begin position="28"/>
        <end position="435"/>
    </location>
</feature>
<proteinExistence type="predicted"/>
<dbReference type="SUPFAM" id="SSF81853">
    <property type="entry name" value="Family 10 polysaccharide lyase"/>
    <property type="match status" value="1"/>
</dbReference>
<feature type="region of interest" description="Disordered" evidence="1">
    <location>
        <begin position="76"/>
        <end position="95"/>
    </location>
</feature>
<evidence type="ECO:0000313" key="4">
    <source>
        <dbReference type="Proteomes" id="UP000527324"/>
    </source>
</evidence>
<evidence type="ECO:0000256" key="2">
    <source>
        <dbReference type="SAM" id="SignalP"/>
    </source>
</evidence>
<evidence type="ECO:0000256" key="1">
    <source>
        <dbReference type="SAM" id="MobiDB-lite"/>
    </source>
</evidence>
<dbReference type="InterPro" id="IPR012669">
    <property type="entry name" value="Pectate_lyase"/>
</dbReference>
<gene>
    <name evidence="3" type="ORF">GGQ93_002649</name>
</gene>
<dbReference type="Proteomes" id="UP000527324">
    <property type="component" value="Unassembled WGS sequence"/>
</dbReference>